<feature type="binding site" evidence="9">
    <location>
        <position position="109"/>
    </location>
    <ligand>
        <name>Fe cation</name>
        <dbReference type="ChEBI" id="CHEBI:24875"/>
        <label>1</label>
    </ligand>
</feature>
<evidence type="ECO:0000256" key="6">
    <source>
        <dbReference type="ARBA" id="ARBA00023004"/>
    </source>
</evidence>
<dbReference type="AlphaFoldDB" id="A0A4V3BUY2"/>
<sequence length="230" mass="24881">MCRDSLSFGCNNFLVLMCFVNLMTPFDQFIQHFDGALRVIGGVSVASRPSPAANLADGALTDAERRHSAGLMRVNHVGEVCAQALYQAQAQFAHTDAIRQQFLIACREEEDHLAWTAQRLRELGSHTSLLNPLWYAGAYALGAVAGKLGDARSLGFVVETERQVEAHLNEHLQKLPPQDAKSLAVVAQMSADEVAHGAAAQALGAQAVSPLAQKSMRAMSKIMTTTAYYI</sequence>
<keyword evidence="7 9" id="KW-0503">Monooxygenase</keyword>
<dbReference type="InterPro" id="IPR011566">
    <property type="entry name" value="Ubq_synth_Coq7"/>
</dbReference>
<reference evidence="10 11" key="1">
    <citation type="submission" date="2019-03" db="EMBL/GenBank/DDBJ databases">
        <title>Genomic Encyclopedia of Type Strains, Phase IV (KMG-IV): sequencing the most valuable type-strain genomes for metagenomic binning, comparative biology and taxonomic classification.</title>
        <authorList>
            <person name="Goeker M."/>
        </authorList>
    </citation>
    <scope>NUCLEOTIDE SEQUENCE [LARGE SCALE GENOMIC DNA]</scope>
    <source>
        <strain evidence="10 11">DSM 18555</strain>
    </source>
</reference>
<comment type="catalytic activity">
    <reaction evidence="9">
        <text>a 5-methoxy-2-methyl-3-(all-trans-polyprenyl)benzene-1,4-diol + AH2 + O2 = a 3-demethylubiquinol + A + H2O</text>
        <dbReference type="Rhea" id="RHEA:50908"/>
        <dbReference type="Rhea" id="RHEA-COMP:10859"/>
        <dbReference type="Rhea" id="RHEA-COMP:10914"/>
        <dbReference type="ChEBI" id="CHEBI:13193"/>
        <dbReference type="ChEBI" id="CHEBI:15377"/>
        <dbReference type="ChEBI" id="CHEBI:15379"/>
        <dbReference type="ChEBI" id="CHEBI:17499"/>
        <dbReference type="ChEBI" id="CHEBI:84167"/>
        <dbReference type="ChEBI" id="CHEBI:84422"/>
        <dbReference type="EC" id="1.14.99.60"/>
    </reaction>
</comment>
<dbReference type="GO" id="GO:0046872">
    <property type="term" value="F:metal ion binding"/>
    <property type="evidence" value="ECO:0007669"/>
    <property type="project" value="UniProtKB-KW"/>
</dbReference>
<dbReference type="PANTHER" id="PTHR11237">
    <property type="entry name" value="COENZYME Q10 BIOSYNTHESIS PROTEIN 7"/>
    <property type="match status" value="1"/>
</dbReference>
<dbReference type="EMBL" id="SNWF01000006">
    <property type="protein sequence ID" value="TDN88858.1"/>
    <property type="molecule type" value="Genomic_DNA"/>
</dbReference>
<comment type="cofactor">
    <cofactor evidence="9">
        <name>Fe cation</name>
        <dbReference type="ChEBI" id="CHEBI:24875"/>
    </cofactor>
    <text evidence="9">Binds 2 iron ions per subunit.</text>
</comment>
<comment type="subcellular location">
    <subcellularLocation>
        <location evidence="9">Cell membrane</location>
        <topology evidence="9">Peripheral membrane protein</topology>
    </subcellularLocation>
</comment>
<dbReference type="Gene3D" id="1.20.1260.10">
    <property type="match status" value="1"/>
</dbReference>
<dbReference type="InterPro" id="IPR047809">
    <property type="entry name" value="COQ7_proteobact"/>
</dbReference>
<keyword evidence="5 9" id="KW-0560">Oxidoreductase</keyword>
<keyword evidence="3 9" id="KW-0831">Ubiquinone biosynthesis</keyword>
<feature type="binding site" evidence="9">
    <location>
        <position position="109"/>
    </location>
    <ligand>
        <name>Fe cation</name>
        <dbReference type="ChEBI" id="CHEBI:24875"/>
        <label>2</label>
    </ligand>
</feature>
<dbReference type="EC" id="1.14.99.60" evidence="9"/>
<comment type="function">
    <text evidence="9">Catalyzes the hydroxylation of 2-nonaprenyl-3-methyl-6-methoxy-1,4-benzoquinol during ubiquinone biosynthesis.</text>
</comment>
<name>A0A4V3BUY2_9BURK</name>
<evidence type="ECO:0000256" key="5">
    <source>
        <dbReference type="ARBA" id="ARBA00023002"/>
    </source>
</evidence>
<comment type="pathway">
    <text evidence="1 9">Cofactor biosynthesis; ubiquinone biosynthesis.</text>
</comment>
<dbReference type="NCBIfam" id="NF033656">
    <property type="entry name" value="DMQ_monoox_COQ7"/>
    <property type="match status" value="1"/>
</dbReference>
<gene>
    <name evidence="9" type="primary">coq7</name>
    <name evidence="10" type="ORF">EV677_2445</name>
</gene>
<keyword evidence="4 9" id="KW-0479">Metal-binding</keyword>
<evidence type="ECO:0000256" key="8">
    <source>
        <dbReference type="ARBA" id="ARBA00023136"/>
    </source>
</evidence>
<comment type="similarity">
    <text evidence="9">Belongs to the COQ7 family.</text>
</comment>
<comment type="caution">
    <text evidence="10">The sequence shown here is derived from an EMBL/GenBank/DDBJ whole genome shotgun (WGS) entry which is preliminary data.</text>
</comment>
<dbReference type="CDD" id="cd01042">
    <property type="entry name" value="DMQH"/>
    <property type="match status" value="1"/>
</dbReference>
<evidence type="ECO:0000256" key="3">
    <source>
        <dbReference type="ARBA" id="ARBA00022688"/>
    </source>
</evidence>
<dbReference type="Pfam" id="PF03232">
    <property type="entry name" value="COQ7"/>
    <property type="match status" value="1"/>
</dbReference>
<feature type="binding site" evidence="9">
    <location>
        <position position="193"/>
    </location>
    <ligand>
        <name>Fe cation</name>
        <dbReference type="ChEBI" id="CHEBI:24875"/>
        <label>2</label>
    </ligand>
</feature>
<evidence type="ECO:0000256" key="4">
    <source>
        <dbReference type="ARBA" id="ARBA00022723"/>
    </source>
</evidence>
<keyword evidence="2 9" id="KW-1003">Cell membrane</keyword>
<dbReference type="GO" id="GO:0005886">
    <property type="term" value="C:plasma membrane"/>
    <property type="evidence" value="ECO:0007669"/>
    <property type="project" value="UniProtKB-SubCell"/>
</dbReference>
<feature type="binding site" evidence="9">
    <location>
        <position position="161"/>
    </location>
    <ligand>
        <name>Fe cation</name>
        <dbReference type="ChEBI" id="CHEBI:24875"/>
        <label>2</label>
    </ligand>
</feature>
<dbReference type="GO" id="GO:0006744">
    <property type="term" value="P:ubiquinone biosynthetic process"/>
    <property type="evidence" value="ECO:0007669"/>
    <property type="project" value="UniProtKB-UniRule"/>
</dbReference>
<keyword evidence="8 9" id="KW-0472">Membrane</keyword>
<feature type="binding site" evidence="9">
    <location>
        <position position="193"/>
    </location>
    <ligand>
        <name>Fe cation</name>
        <dbReference type="ChEBI" id="CHEBI:24875"/>
        <label>1</label>
    </ligand>
</feature>
<dbReference type="Proteomes" id="UP000294737">
    <property type="component" value="Unassembled WGS sequence"/>
</dbReference>
<dbReference type="HAMAP" id="MF_01658">
    <property type="entry name" value="COQ7"/>
    <property type="match status" value="1"/>
</dbReference>
<dbReference type="GO" id="GO:0008682">
    <property type="term" value="F:3-demethoxyubiquinol 3-hydroxylase activity"/>
    <property type="evidence" value="ECO:0007669"/>
    <property type="project" value="UniProtKB-EC"/>
</dbReference>
<feature type="binding site" evidence="9">
    <location>
        <position position="112"/>
    </location>
    <ligand>
        <name>Fe cation</name>
        <dbReference type="ChEBI" id="CHEBI:24875"/>
        <label>1</label>
    </ligand>
</feature>
<proteinExistence type="inferred from homology"/>
<evidence type="ECO:0000313" key="10">
    <source>
        <dbReference type="EMBL" id="TDN88858.1"/>
    </source>
</evidence>
<dbReference type="UniPathway" id="UPA00232"/>
<dbReference type="PANTHER" id="PTHR11237:SF4">
    <property type="entry name" value="5-DEMETHOXYUBIQUINONE HYDROXYLASE, MITOCHONDRIAL"/>
    <property type="match status" value="1"/>
</dbReference>
<dbReference type="InterPro" id="IPR012347">
    <property type="entry name" value="Ferritin-like"/>
</dbReference>
<evidence type="ECO:0000313" key="11">
    <source>
        <dbReference type="Proteomes" id="UP000294737"/>
    </source>
</evidence>
<organism evidence="10 11">
    <name type="scientific">Herminiimonas fonticola</name>
    <dbReference type="NCBI Taxonomy" id="303380"/>
    <lineage>
        <taxon>Bacteria</taxon>
        <taxon>Pseudomonadati</taxon>
        <taxon>Pseudomonadota</taxon>
        <taxon>Betaproteobacteria</taxon>
        <taxon>Burkholderiales</taxon>
        <taxon>Oxalobacteraceae</taxon>
        <taxon>Herminiimonas</taxon>
    </lineage>
</organism>
<evidence type="ECO:0000256" key="1">
    <source>
        <dbReference type="ARBA" id="ARBA00004749"/>
    </source>
</evidence>
<evidence type="ECO:0000256" key="7">
    <source>
        <dbReference type="ARBA" id="ARBA00023033"/>
    </source>
</evidence>
<dbReference type="SUPFAM" id="SSF47240">
    <property type="entry name" value="Ferritin-like"/>
    <property type="match status" value="1"/>
</dbReference>
<protein>
    <recommendedName>
        <fullName evidence="9">3-demethoxyubiquinol 3-hydroxylase</fullName>
        <shortName evidence="9">DMQ hydroxylase</shortName>
        <ecNumber evidence="9">1.14.99.60</ecNumber>
    </recommendedName>
    <alternativeName>
        <fullName evidence="9">2-nonaprenyl-3-methyl-6-methoxy-1,4-benzoquinol hydroxylase</fullName>
    </alternativeName>
</protein>
<evidence type="ECO:0000256" key="9">
    <source>
        <dbReference type="HAMAP-Rule" id="MF_01658"/>
    </source>
</evidence>
<accession>A0A4V3BUY2</accession>
<feature type="binding site" evidence="9">
    <location>
        <position position="196"/>
    </location>
    <ligand>
        <name>Fe cation</name>
        <dbReference type="ChEBI" id="CHEBI:24875"/>
        <label>2</label>
    </ligand>
</feature>
<keyword evidence="11" id="KW-1185">Reference proteome</keyword>
<feature type="binding site" evidence="9">
    <location>
        <position position="79"/>
    </location>
    <ligand>
        <name>Fe cation</name>
        <dbReference type="ChEBI" id="CHEBI:24875"/>
        <label>1</label>
    </ligand>
</feature>
<evidence type="ECO:0000256" key="2">
    <source>
        <dbReference type="ARBA" id="ARBA00022475"/>
    </source>
</evidence>
<dbReference type="InterPro" id="IPR009078">
    <property type="entry name" value="Ferritin-like_SF"/>
</dbReference>
<keyword evidence="10" id="KW-0830">Ubiquinone</keyword>
<keyword evidence="6 9" id="KW-0408">Iron</keyword>